<accession>A0A1X1TI16</accession>
<dbReference type="Proteomes" id="UP000193465">
    <property type="component" value="Unassembled WGS sequence"/>
</dbReference>
<dbReference type="EMBL" id="LQOT01000051">
    <property type="protein sequence ID" value="ORV44225.1"/>
    <property type="molecule type" value="Genomic_DNA"/>
</dbReference>
<dbReference type="Pfam" id="PF11625">
    <property type="entry name" value="DUF3253"/>
    <property type="match status" value="1"/>
</dbReference>
<dbReference type="Gene3D" id="1.10.10.10">
    <property type="entry name" value="Winged helix-like DNA-binding domain superfamily/Winged helix DNA-binding domain"/>
    <property type="match status" value="1"/>
</dbReference>
<gene>
    <name evidence="1" type="ORF">AWC02_14980</name>
</gene>
<keyword evidence="2" id="KW-1185">Reference proteome</keyword>
<dbReference type="InterPro" id="IPR036390">
    <property type="entry name" value="WH_DNA-bd_sf"/>
</dbReference>
<comment type="caution">
    <text evidence="1">The sequence shown here is derived from an EMBL/GenBank/DDBJ whole genome shotgun (WGS) entry which is preliminary data.</text>
</comment>
<proteinExistence type="predicted"/>
<name>A0A1X1TI16_9MYCO</name>
<organism evidence="1 2">
    <name type="scientific">Mycolicibacter engbaekii</name>
    <dbReference type="NCBI Taxonomy" id="188915"/>
    <lineage>
        <taxon>Bacteria</taxon>
        <taxon>Bacillati</taxon>
        <taxon>Actinomycetota</taxon>
        <taxon>Actinomycetes</taxon>
        <taxon>Mycobacteriales</taxon>
        <taxon>Mycobacteriaceae</taxon>
        <taxon>Mycolicibacter</taxon>
    </lineage>
</organism>
<dbReference type="STRING" id="188915.AWC02_14980"/>
<dbReference type="AlphaFoldDB" id="A0A1X1TI16"/>
<dbReference type="InterPro" id="IPR036388">
    <property type="entry name" value="WH-like_DNA-bd_sf"/>
</dbReference>
<dbReference type="InterPro" id="IPR021660">
    <property type="entry name" value="DUF3253"/>
</dbReference>
<sequence length="175" mass="19000">MGYGGRRVAATEHTADGRFIVVNGRRWRATDPSIPESLRQELVNALMAARRAVRASGDNARLRVHDAKVALGERGEPWWDQPSIDGLNSRIDATICTLVRHRAPGTACPSDIARIVGGAGNWRDLMESVRVRAKALAGQGVIDIQQRGHTIDPTTARGPIRLSAAQNIDLARAQI</sequence>
<protein>
    <recommendedName>
        <fullName evidence="3">DUF3253 domain-containing protein</fullName>
    </recommendedName>
</protein>
<evidence type="ECO:0000313" key="2">
    <source>
        <dbReference type="Proteomes" id="UP000193465"/>
    </source>
</evidence>
<reference evidence="1 2" key="1">
    <citation type="submission" date="2016-01" db="EMBL/GenBank/DDBJ databases">
        <title>The new phylogeny of the genus Mycobacterium.</title>
        <authorList>
            <person name="Tarcisio F."/>
            <person name="Conor M."/>
            <person name="Antonella G."/>
            <person name="Elisabetta G."/>
            <person name="Giulia F.S."/>
            <person name="Sara T."/>
            <person name="Anna F."/>
            <person name="Clotilde B."/>
            <person name="Roberto B."/>
            <person name="Veronica D.S."/>
            <person name="Fabio R."/>
            <person name="Monica P."/>
            <person name="Olivier J."/>
            <person name="Enrico T."/>
            <person name="Nicola S."/>
        </authorList>
    </citation>
    <scope>NUCLEOTIDE SEQUENCE [LARGE SCALE GENOMIC DNA]</scope>
    <source>
        <strain evidence="1 2">ATCC 27353</strain>
    </source>
</reference>
<evidence type="ECO:0000313" key="1">
    <source>
        <dbReference type="EMBL" id="ORV44225.1"/>
    </source>
</evidence>
<evidence type="ECO:0008006" key="3">
    <source>
        <dbReference type="Google" id="ProtNLM"/>
    </source>
</evidence>
<dbReference type="SUPFAM" id="SSF46785">
    <property type="entry name" value="Winged helix' DNA-binding domain"/>
    <property type="match status" value="1"/>
</dbReference>